<sequence length="934" mass="107737">MDINLEKYTEDLLKGYCEKKSTNKNKFTKNINIIKKYSTNVLESHAVNSIKECKIRDSDPLINVTDPIAKTREDYENILGNIIEAECKLIDNDSSDKLSPTVLKLINFSNVRILEFNKNPIKSVENCNFKIRVYNKKGAVLFNESALYSLFLTLYNFLRTMIPIRISRNIVELRTIYDTIIHVVSESDPGYTESKLNEYTFQTNEGNNICLTNNSAKIINISKFILDLYAEFCVDEPDKPYLEDLKMYIDTTLQNNKYNAMEPLPSNNYYYLSNSGDGDCLFIAVVKYLCILTNTERQYPNNNTLRSMAKDLRFETCKYMFHNRYRVINDIGTIENNTEAMIWLLNSKRGETNNDKFNSLMNSLTIKRNISIFKNPTHHTLEELINLFKRDEIDDFTKYCILMAQYSMGSEHFLLEDSTKLYLSCYAGISEIVCIGLFLNKNIICSSTTLQEGSVDSGYNISTKFSHLNKSAPSESTEIPILIYLRGYKTKKSGSKSDHFEMLWPKSLGKPTGINAPRELSKSQKPLFGFNTTHTEKFVPNYDSTAELSVKLEVYNLDTFISDNIPKSYTEPLTSLILKHWTDMSQKISLNSDTLEHPNFGDLDKEVFVGEDHIRINNFLYTVEYLTKFTNVIEKGFATKSELEEIIALITKSEKIDITKPIEIKLSEPDDEGNIEPIYTNFRDKQTLLNLLKNADISKNIKKKKENPIVEDEPSGIMEESVPHSTINLDTDNWVIFGNYYYKKTYIQLPLKQTNPSNKSIIKALKKLHLHRQTKPIRVIENFSSGSFDEEYIYSIYTDDDDDDLENDLLHNLLKKIPVDKIQILVAPSDDKSAVPEIKNINLTTDKEIIHKIKSVAPTLVDNQTNMTELKEACKKKTRKDGGLYKVAFRNSLIEYIKTLYSNDPEKVLKEIKRLKKIKHRNDLEKYCVEIKIL</sequence>
<proteinExistence type="predicted"/>
<dbReference type="AlphaFoldDB" id="A0A6C0B4Q6"/>
<protein>
    <recommendedName>
        <fullName evidence="1">OTU domain-containing protein</fullName>
    </recommendedName>
</protein>
<evidence type="ECO:0000259" key="1">
    <source>
        <dbReference type="PROSITE" id="PS50802"/>
    </source>
</evidence>
<organism evidence="2">
    <name type="scientific">viral metagenome</name>
    <dbReference type="NCBI Taxonomy" id="1070528"/>
    <lineage>
        <taxon>unclassified sequences</taxon>
        <taxon>metagenomes</taxon>
        <taxon>organismal metagenomes</taxon>
    </lineage>
</organism>
<dbReference type="PROSITE" id="PS50802">
    <property type="entry name" value="OTU"/>
    <property type="match status" value="1"/>
</dbReference>
<feature type="domain" description="OTU" evidence="1">
    <location>
        <begin position="269"/>
        <end position="506"/>
    </location>
</feature>
<reference evidence="2" key="1">
    <citation type="journal article" date="2020" name="Nature">
        <title>Giant virus diversity and host interactions through global metagenomics.</title>
        <authorList>
            <person name="Schulz F."/>
            <person name="Roux S."/>
            <person name="Paez-Espino D."/>
            <person name="Jungbluth S."/>
            <person name="Walsh D.A."/>
            <person name="Denef V.J."/>
            <person name="McMahon K.D."/>
            <person name="Konstantinidis K.T."/>
            <person name="Eloe-Fadrosh E.A."/>
            <person name="Kyrpides N.C."/>
            <person name="Woyke T."/>
        </authorList>
    </citation>
    <scope>NUCLEOTIDE SEQUENCE</scope>
    <source>
        <strain evidence="2">GVMAG-M-3300009422-16</strain>
    </source>
</reference>
<name>A0A6C0B4Q6_9ZZZZ</name>
<evidence type="ECO:0000313" key="2">
    <source>
        <dbReference type="EMBL" id="QHS86519.1"/>
    </source>
</evidence>
<dbReference type="InterPro" id="IPR003323">
    <property type="entry name" value="OTU_dom"/>
</dbReference>
<accession>A0A6C0B4Q6</accession>
<dbReference type="EMBL" id="MN739058">
    <property type="protein sequence ID" value="QHS86519.1"/>
    <property type="molecule type" value="Genomic_DNA"/>
</dbReference>